<keyword evidence="6" id="KW-0969">Cilium</keyword>
<feature type="domain" description="Flagellar basal-body/hook protein C-terminal" evidence="4">
    <location>
        <begin position="232"/>
        <end position="276"/>
    </location>
</feature>
<keyword evidence="2" id="KW-0975">Bacterial flagellum</keyword>
<organism evidence="6 7">
    <name type="scientific">Salimicrobium album</name>
    <dbReference type="NCBI Taxonomy" id="50717"/>
    <lineage>
        <taxon>Bacteria</taxon>
        <taxon>Bacillati</taxon>
        <taxon>Bacillota</taxon>
        <taxon>Bacilli</taxon>
        <taxon>Bacillales</taxon>
        <taxon>Bacillaceae</taxon>
        <taxon>Salimicrobium</taxon>
    </lineage>
</organism>
<dbReference type="EMBL" id="FNOS01000003">
    <property type="protein sequence ID" value="SDX80232.1"/>
    <property type="molecule type" value="Genomic_DNA"/>
</dbReference>
<dbReference type="Proteomes" id="UP000198647">
    <property type="component" value="Unassembled WGS sequence"/>
</dbReference>
<dbReference type="RefSeq" id="WP_093106513.1">
    <property type="nucleotide sequence ID" value="NZ_FNOS01000003.1"/>
</dbReference>
<evidence type="ECO:0000256" key="2">
    <source>
        <dbReference type="RuleBase" id="RU362116"/>
    </source>
</evidence>
<dbReference type="Pfam" id="PF06429">
    <property type="entry name" value="Flg_bbr_C"/>
    <property type="match status" value="1"/>
</dbReference>
<keyword evidence="7" id="KW-1185">Reference proteome</keyword>
<reference evidence="6 7" key="1">
    <citation type="submission" date="2016-10" db="EMBL/GenBank/DDBJ databases">
        <authorList>
            <person name="Varghese N."/>
            <person name="Submissions S."/>
        </authorList>
    </citation>
    <scope>NUCLEOTIDE SEQUENCE [LARGE SCALE GENOMIC DNA]</scope>
    <source>
        <strain evidence="6 7">DSM 20748</strain>
    </source>
</reference>
<dbReference type="PANTHER" id="PTHR30435:SF19">
    <property type="entry name" value="FLAGELLAR BASAL-BODY ROD PROTEIN FLGG"/>
    <property type="match status" value="1"/>
</dbReference>
<dbReference type="InterPro" id="IPR001444">
    <property type="entry name" value="Flag_bb_rod_N"/>
</dbReference>
<evidence type="ECO:0000259" key="3">
    <source>
        <dbReference type="Pfam" id="PF00460"/>
    </source>
</evidence>
<sequence>MVNRAVMQSAVTMGQVQRKLDIIGQNISNANTAGYKSRQADFTSLLTQNIDNLKDKEAAVGRRTPDGIRLGSGARLGHTNLDLKQGTVRTTDRELDLALLKERHLFRVQVPTEAGNETQYTRAGNFYFLPVENDQLMLTTGEGHPVLGEDGEEIRLDNGFDDFTIRGDGSISVKRGDREETEASIGIAEAIRPRMLETTEGNRFRLPDTEALGFNEEEILAAVENEDRSVRSNSLEASNVDTGQQMTGMLQMQRAYQFNARALSTSDEMMGLVNQLRS</sequence>
<dbReference type="InterPro" id="IPR010930">
    <property type="entry name" value="Flg_bb/hook_C_dom"/>
</dbReference>
<dbReference type="Pfam" id="PF22692">
    <property type="entry name" value="LlgE_F_G_D1"/>
    <property type="match status" value="1"/>
</dbReference>
<dbReference type="SUPFAM" id="SSF117143">
    <property type="entry name" value="Flagellar hook protein flgE"/>
    <property type="match status" value="1"/>
</dbReference>
<evidence type="ECO:0000313" key="6">
    <source>
        <dbReference type="EMBL" id="SDX80232.1"/>
    </source>
</evidence>
<name>A0A1H3ENB2_9BACI</name>
<feature type="domain" description="Flagellar basal body rod protein N-terminal" evidence="3">
    <location>
        <begin position="14"/>
        <end position="36"/>
    </location>
</feature>
<feature type="domain" description="Flagellar hook protein FlgE/F/G-like D1" evidence="5">
    <location>
        <begin position="106"/>
        <end position="173"/>
    </location>
</feature>
<comment type="caution">
    <text evidence="6">The sequence shown here is derived from an EMBL/GenBank/DDBJ whole genome shotgun (WGS) entry which is preliminary data.</text>
</comment>
<evidence type="ECO:0000259" key="4">
    <source>
        <dbReference type="Pfam" id="PF06429"/>
    </source>
</evidence>
<accession>A0A1H3ENB2</accession>
<dbReference type="InterPro" id="IPR053967">
    <property type="entry name" value="LlgE_F_G-like_D1"/>
</dbReference>
<dbReference type="NCBIfam" id="TIGR03506">
    <property type="entry name" value="FlgEFG_subfam"/>
    <property type="match status" value="1"/>
</dbReference>
<evidence type="ECO:0000313" key="7">
    <source>
        <dbReference type="Proteomes" id="UP000198647"/>
    </source>
</evidence>
<proteinExistence type="inferred from homology"/>
<gene>
    <name evidence="6" type="ORF">SAMN04488081_1311</name>
</gene>
<dbReference type="Pfam" id="PF00460">
    <property type="entry name" value="Flg_bb_rod"/>
    <property type="match status" value="1"/>
</dbReference>
<dbReference type="InterPro" id="IPR037925">
    <property type="entry name" value="FlgE/F/G-like"/>
</dbReference>
<comment type="subcellular location">
    <subcellularLocation>
        <location evidence="2">Bacterial flagellum basal body</location>
    </subcellularLocation>
</comment>
<comment type="similarity">
    <text evidence="1 2">Belongs to the flagella basal body rod proteins family.</text>
</comment>
<dbReference type="InterPro" id="IPR020013">
    <property type="entry name" value="Flagellar_FlgE/F/G"/>
</dbReference>
<evidence type="ECO:0000259" key="5">
    <source>
        <dbReference type="Pfam" id="PF22692"/>
    </source>
</evidence>
<dbReference type="PANTHER" id="PTHR30435">
    <property type="entry name" value="FLAGELLAR PROTEIN"/>
    <property type="match status" value="1"/>
</dbReference>
<evidence type="ECO:0000256" key="1">
    <source>
        <dbReference type="ARBA" id="ARBA00009677"/>
    </source>
</evidence>
<keyword evidence="6" id="KW-0966">Cell projection</keyword>
<keyword evidence="6" id="KW-0282">Flagellum</keyword>
<protein>
    <submittedName>
        <fullName evidence="6">Flagellar basal-body rod protein FlgG</fullName>
    </submittedName>
</protein>